<keyword evidence="2" id="KW-0285">Flavoprotein</keyword>
<dbReference type="PRINTS" id="PR00368">
    <property type="entry name" value="FADPNR"/>
</dbReference>
<dbReference type="Gene3D" id="3.30.390.30">
    <property type="match status" value="1"/>
</dbReference>
<proteinExistence type="predicted"/>
<dbReference type="InterPro" id="IPR016156">
    <property type="entry name" value="FAD/NAD-linked_Rdtase_dimer_sf"/>
</dbReference>
<dbReference type="Pfam" id="PF14759">
    <property type="entry name" value="Reductase_C"/>
    <property type="match status" value="1"/>
</dbReference>
<dbReference type="SUPFAM" id="SSF55424">
    <property type="entry name" value="FAD/NAD-linked reductases, dimerisation (C-terminal) domain"/>
    <property type="match status" value="1"/>
</dbReference>
<evidence type="ECO:0000256" key="1">
    <source>
        <dbReference type="ARBA" id="ARBA00001974"/>
    </source>
</evidence>
<organism evidence="7 8">
    <name type="scientific">Caballeronia zhejiangensis</name>
    <dbReference type="NCBI Taxonomy" id="871203"/>
    <lineage>
        <taxon>Bacteria</taxon>
        <taxon>Pseudomonadati</taxon>
        <taxon>Pseudomonadota</taxon>
        <taxon>Betaproteobacteria</taxon>
        <taxon>Burkholderiales</taxon>
        <taxon>Burkholderiaceae</taxon>
        <taxon>Caballeronia</taxon>
    </lineage>
</organism>
<dbReference type="GO" id="GO:0016651">
    <property type="term" value="F:oxidoreductase activity, acting on NAD(P)H"/>
    <property type="evidence" value="ECO:0007669"/>
    <property type="project" value="TreeGrafter"/>
</dbReference>
<dbReference type="GO" id="GO:0005737">
    <property type="term" value="C:cytoplasm"/>
    <property type="evidence" value="ECO:0007669"/>
    <property type="project" value="TreeGrafter"/>
</dbReference>
<dbReference type="Proteomes" id="UP000027451">
    <property type="component" value="Unassembled WGS sequence"/>
</dbReference>
<dbReference type="PANTHER" id="PTHR43557">
    <property type="entry name" value="APOPTOSIS-INDUCING FACTOR 1"/>
    <property type="match status" value="1"/>
</dbReference>
<evidence type="ECO:0000256" key="3">
    <source>
        <dbReference type="ARBA" id="ARBA00022827"/>
    </source>
</evidence>
<evidence type="ECO:0000256" key="4">
    <source>
        <dbReference type="ARBA" id="ARBA00023002"/>
    </source>
</evidence>
<accession>A0A656QE32</accession>
<comment type="cofactor">
    <cofactor evidence="1">
        <name>FAD</name>
        <dbReference type="ChEBI" id="CHEBI:57692"/>
    </cofactor>
</comment>
<feature type="domain" description="FAD/NAD(P)-binding" evidence="5">
    <location>
        <begin position="8"/>
        <end position="307"/>
    </location>
</feature>
<dbReference type="InterPro" id="IPR028202">
    <property type="entry name" value="Reductase_C"/>
</dbReference>
<dbReference type="Gene3D" id="3.50.50.60">
    <property type="entry name" value="FAD/NAD(P)-binding domain"/>
    <property type="match status" value="2"/>
</dbReference>
<dbReference type="InterPro" id="IPR023753">
    <property type="entry name" value="FAD/NAD-binding_dom"/>
</dbReference>
<keyword evidence="4" id="KW-0560">Oxidoreductase</keyword>
<keyword evidence="8" id="KW-1185">Reference proteome</keyword>
<name>A0A656QE32_9BURK</name>
<dbReference type="InterPro" id="IPR036188">
    <property type="entry name" value="FAD/NAD-bd_sf"/>
</dbReference>
<protein>
    <submittedName>
        <fullName evidence="7">Ferredoxin reductase</fullName>
    </submittedName>
</protein>
<dbReference type="EMBL" id="JFHD01000049">
    <property type="protein sequence ID" value="KDR25325.1"/>
    <property type="molecule type" value="Genomic_DNA"/>
</dbReference>
<feature type="domain" description="Reductase C-terminal" evidence="6">
    <location>
        <begin position="326"/>
        <end position="408"/>
    </location>
</feature>
<evidence type="ECO:0000259" key="5">
    <source>
        <dbReference type="Pfam" id="PF07992"/>
    </source>
</evidence>
<reference evidence="7 8" key="1">
    <citation type="submission" date="2014-03" db="EMBL/GenBank/DDBJ databases">
        <title>Draft Genome Sequences of Four Burkholderia Strains.</title>
        <authorList>
            <person name="Liu X.Y."/>
            <person name="Li C.X."/>
            <person name="Xu J.H."/>
        </authorList>
    </citation>
    <scope>NUCLEOTIDE SEQUENCE [LARGE SCALE GENOMIC DNA]</scope>
    <source>
        <strain evidence="7 8">OP-1</strain>
    </source>
</reference>
<dbReference type="OrthoDB" id="9769238at2"/>
<dbReference type="InterPro" id="IPR050446">
    <property type="entry name" value="FAD-oxidoreductase/Apoptosis"/>
</dbReference>
<dbReference type="SUPFAM" id="SSF51905">
    <property type="entry name" value="FAD/NAD(P)-binding domain"/>
    <property type="match status" value="2"/>
</dbReference>
<evidence type="ECO:0000313" key="7">
    <source>
        <dbReference type="EMBL" id="KDR25325.1"/>
    </source>
</evidence>
<evidence type="ECO:0000313" key="8">
    <source>
        <dbReference type="Proteomes" id="UP000027451"/>
    </source>
</evidence>
<sequence length="413" mass="43806">MAQTDRIRIVIVGAGHAGVAAATLFGQRAPNCDVVLVGEEGHLPYHRPPLSKAYLKEGADSTRILLKGESFYAANRIELKLGERIVGIDRETKQIIVAAGAPIKYDALILATGSEPRRLNVPGAKLNGIYELRDIADADKIRSALGKSRRLVVVGGGYIGLEVAASARAAGLGVTVVERESRILARVAGTVLSQRVAEYHCSNGVEIITDTQVVVFDATTDGDVGAVRLSTGATLECDMVLVGVGGVPRDELARDANLSCGDGVIVDHRARTSDPSIYAIGDVSARPVPLYGRTLRLESVQNATEQAKQVVADITGQAAPKAEIPWFWSDQYDLKIQIAGLPLDADSYVVRIGAGSQQLAVFHLLGERLRAVEAINSPAEYMAGRALIESGGRLSKQKLADATVAMSNVLADL</sequence>
<dbReference type="RefSeq" id="WP_008344921.1">
    <property type="nucleotide sequence ID" value="NZ_JFHD01000049.1"/>
</dbReference>
<dbReference type="AlphaFoldDB" id="A0A656QE32"/>
<comment type="caution">
    <text evidence="7">The sequence shown here is derived from an EMBL/GenBank/DDBJ whole genome shotgun (WGS) entry which is preliminary data.</text>
</comment>
<evidence type="ECO:0000259" key="6">
    <source>
        <dbReference type="Pfam" id="PF14759"/>
    </source>
</evidence>
<evidence type="ECO:0000256" key="2">
    <source>
        <dbReference type="ARBA" id="ARBA00022630"/>
    </source>
</evidence>
<dbReference type="PRINTS" id="PR00411">
    <property type="entry name" value="PNDRDTASEI"/>
</dbReference>
<dbReference type="PANTHER" id="PTHR43557:SF2">
    <property type="entry name" value="RIESKE DOMAIN-CONTAINING PROTEIN-RELATED"/>
    <property type="match status" value="1"/>
</dbReference>
<gene>
    <name evidence="7" type="ORF">BG60_28760</name>
</gene>
<dbReference type="Pfam" id="PF07992">
    <property type="entry name" value="Pyr_redox_2"/>
    <property type="match status" value="1"/>
</dbReference>
<keyword evidence="3" id="KW-0274">FAD</keyword>